<evidence type="ECO:0000259" key="2">
    <source>
        <dbReference type="SMART" id="SM00635"/>
    </source>
</evidence>
<dbReference type="Proteomes" id="UP000838672">
    <property type="component" value="Unassembled WGS sequence"/>
</dbReference>
<dbReference type="Gene3D" id="2.60.40.1080">
    <property type="match status" value="3"/>
</dbReference>
<sequence>MTIRSFFMVAISLLSSALLVGCNSGGGDGGSHALPNVSAIQINAAHSVLNKGDYLKLSVTGTTPDGQTVSIPVDAVHWSSSNDRVMTVTQLGDVNATGVGSAVVWAQYQSATASFAMQIEPAVIRAIEVSPKHITVVPGFSKAYTLDYIYSDYTRKPVTHIDSEDSADHAVAIVSHKGVEGVGAGDTSITFTALDELGNLYQDTMTVAVTDAVSLNTIELSANIIHLGNHTSKEIRTLGLFSDGSKHDISNDVLLSASDPTVLAIEQNKISGLKNGVATLTASISGIDSAPAQVHVNPIQITSTLSAFSAVKADKRVMSWGTAMYGGYSEEIADQLYDIKSLQANTFGFAALREDNTLISWGSLWDTGKYFLHGNVKEVVALPYGWSFAALTFDGMVLTWGHKLHGGDNSAVFGELTNIKQLFAGDSAFAALKNDGTVVTWGHPLYGGDSSKVKDQLTQVKSITANVFAFAALKNDGTVVTWGDSQNGGDSSEVQAQLRDVKAIYANNVSFAALKNDGTVVTWGDADRGGNSTWVQPQLRQVTEIYSNPNAYVALKKDGSVVTWGHPYFGGDSSMVSLRNLRAVYSTVTAFAAIDDQHRVITWGNPAYGGDSSQVADQLVGVEKIASTSISFAALKKNGQVVTWGDPYYGGWSGIVDEDLYDIIDVVGSYEGAYAAIREDGKLITWGQQEAGGNNMGADLMLLDDEGNFIALPETLVE</sequence>
<reference evidence="3" key="1">
    <citation type="submission" date="2021-11" db="EMBL/GenBank/DDBJ databases">
        <authorList>
            <person name="Rodrigo-Torres L."/>
            <person name="Arahal R. D."/>
            <person name="Lucena T."/>
        </authorList>
    </citation>
    <scope>NUCLEOTIDE SEQUENCE</scope>
    <source>
        <strain evidence="3">CECT 7929</strain>
    </source>
</reference>
<dbReference type="Gene3D" id="2.130.10.30">
    <property type="entry name" value="Regulator of chromosome condensation 1/beta-lactamase-inhibitor protein II"/>
    <property type="match status" value="2"/>
</dbReference>
<keyword evidence="1" id="KW-0732">Signal</keyword>
<organism evidence="3 4">
    <name type="scientific">Vibrio stylophorae</name>
    <dbReference type="NCBI Taxonomy" id="659351"/>
    <lineage>
        <taxon>Bacteria</taxon>
        <taxon>Pseudomonadati</taxon>
        <taxon>Pseudomonadota</taxon>
        <taxon>Gammaproteobacteria</taxon>
        <taxon>Vibrionales</taxon>
        <taxon>Vibrionaceae</taxon>
        <taxon>Vibrio</taxon>
    </lineage>
</organism>
<dbReference type="InterPro" id="IPR051553">
    <property type="entry name" value="Ran_GTPase-activating"/>
</dbReference>
<name>A0ABM8ZRB2_9VIBR</name>
<evidence type="ECO:0000256" key="1">
    <source>
        <dbReference type="SAM" id="SignalP"/>
    </source>
</evidence>
<dbReference type="SUPFAM" id="SSF49373">
    <property type="entry name" value="Invasin/intimin cell-adhesion fragments"/>
    <property type="match status" value="1"/>
</dbReference>
<dbReference type="PROSITE" id="PS51257">
    <property type="entry name" value="PROKAR_LIPOPROTEIN"/>
    <property type="match status" value="1"/>
</dbReference>
<dbReference type="InterPro" id="IPR008964">
    <property type="entry name" value="Invasin/intimin_cell_adhesion"/>
</dbReference>
<dbReference type="Pfam" id="PF02368">
    <property type="entry name" value="Big_2"/>
    <property type="match status" value="1"/>
</dbReference>
<dbReference type="RefSeq" id="WP_237464786.1">
    <property type="nucleotide sequence ID" value="NZ_CAKLDI010000001.1"/>
</dbReference>
<feature type="signal peptide" evidence="1">
    <location>
        <begin position="1"/>
        <end position="20"/>
    </location>
</feature>
<feature type="domain" description="BIG2" evidence="2">
    <location>
        <begin position="214"/>
        <end position="294"/>
    </location>
</feature>
<dbReference type="PANTHER" id="PTHR45982">
    <property type="entry name" value="REGULATOR OF CHROMOSOME CONDENSATION"/>
    <property type="match status" value="1"/>
</dbReference>
<accession>A0ABM8ZRB2</accession>
<feature type="chain" id="PRO_5046372155" description="BIG2 domain-containing protein" evidence="1">
    <location>
        <begin position="21"/>
        <end position="718"/>
    </location>
</feature>
<feature type="domain" description="BIG2" evidence="2">
    <location>
        <begin position="36"/>
        <end position="116"/>
    </location>
</feature>
<keyword evidence="4" id="KW-1185">Reference proteome</keyword>
<gene>
    <name evidence="3" type="ORF">VST7929_00616</name>
</gene>
<evidence type="ECO:0000313" key="3">
    <source>
        <dbReference type="EMBL" id="CAH0532770.1"/>
    </source>
</evidence>
<feature type="domain" description="BIG2" evidence="2">
    <location>
        <begin position="123"/>
        <end position="203"/>
    </location>
</feature>
<comment type="caution">
    <text evidence="3">The sequence shown here is derived from an EMBL/GenBank/DDBJ whole genome shotgun (WGS) entry which is preliminary data.</text>
</comment>
<dbReference type="SUPFAM" id="SSF50985">
    <property type="entry name" value="RCC1/BLIP-II"/>
    <property type="match status" value="1"/>
</dbReference>
<dbReference type="EMBL" id="CAKLDI010000001">
    <property type="protein sequence ID" value="CAH0532770.1"/>
    <property type="molecule type" value="Genomic_DNA"/>
</dbReference>
<evidence type="ECO:0000313" key="4">
    <source>
        <dbReference type="Proteomes" id="UP000838672"/>
    </source>
</evidence>
<dbReference type="InterPro" id="IPR009091">
    <property type="entry name" value="RCC1/BLIP-II"/>
</dbReference>
<protein>
    <recommendedName>
        <fullName evidence="2">BIG2 domain-containing protein</fullName>
    </recommendedName>
</protein>
<proteinExistence type="predicted"/>
<dbReference type="SMART" id="SM00635">
    <property type="entry name" value="BID_2"/>
    <property type="match status" value="3"/>
</dbReference>
<dbReference type="InterPro" id="IPR003343">
    <property type="entry name" value="Big_2"/>
</dbReference>
<dbReference type="PANTHER" id="PTHR45982:SF1">
    <property type="entry name" value="REGULATOR OF CHROMOSOME CONDENSATION"/>
    <property type="match status" value="1"/>
</dbReference>